<dbReference type="PRINTS" id="PR01407">
    <property type="entry name" value="BUTYPHLNCDUF"/>
</dbReference>
<dbReference type="EMBL" id="OY660865">
    <property type="protein sequence ID" value="CAJ1050964.1"/>
    <property type="molecule type" value="Genomic_DNA"/>
</dbReference>
<dbReference type="Pfam" id="PF25600">
    <property type="entry name" value="TRIM_CC"/>
    <property type="match status" value="1"/>
</dbReference>
<evidence type="ECO:0000313" key="9">
    <source>
        <dbReference type="EMBL" id="CAJ1050964.1"/>
    </source>
</evidence>
<dbReference type="SMART" id="SM00589">
    <property type="entry name" value="PRY"/>
    <property type="match status" value="1"/>
</dbReference>
<dbReference type="PANTHER" id="PTHR25465">
    <property type="entry name" value="B-BOX DOMAIN CONTAINING"/>
    <property type="match status" value="1"/>
</dbReference>
<evidence type="ECO:0000259" key="8">
    <source>
        <dbReference type="PROSITE" id="PS50188"/>
    </source>
</evidence>
<proteinExistence type="predicted"/>
<dbReference type="PANTHER" id="PTHR25465:SF31">
    <property type="entry name" value="RING-TYPE DOMAIN-CONTAINING PROTEIN"/>
    <property type="match status" value="1"/>
</dbReference>
<feature type="coiled-coil region" evidence="5">
    <location>
        <begin position="143"/>
        <end position="170"/>
    </location>
</feature>
<dbReference type="PROSITE" id="PS50119">
    <property type="entry name" value="ZF_BBOX"/>
    <property type="match status" value="1"/>
</dbReference>
<sequence>MHSLKRPRSPSEPGPSGSDVCKKHSRRLDVYCRDDKKLICEECASGEHNEHITALVKEERKRKQEELKSVQAKTQVILEKQSQKRRDMWKALETIEEESRATKDYCECVLADVIDSLQRHFMSVREVIDTQVEVAAAEVRTSLQTLGEKIKETCERKIELESELDCLAQADDISFLQKWPSVKHLCNQDASHPPEFSENLLPFETTKRVVEQLGRRLKEFCDEQFAAISQNGPPEEENSRTDQDVEPKTRAEFLQYACDLKFDPFTAHEDLIISEAGKVVKLSPNKTKISGPYPQQFLRRRQVLCKEGLQAERCYYEVEVAGDKVEIALTYKEIARKSLTNQSAFGANAMSWSLDCSTNYSVSHKGDSIQLLTPRAVNKIGVYLKFKEGTLSFYEVSDTMKLLHTVKDTFTKPLYPGFWLGEKCWIRICGLW</sequence>
<dbReference type="Gene3D" id="3.30.160.60">
    <property type="entry name" value="Classic Zinc Finger"/>
    <property type="match status" value="1"/>
</dbReference>
<dbReference type="Proteomes" id="UP001178508">
    <property type="component" value="Chromosome 2"/>
</dbReference>
<gene>
    <name evidence="9" type="ORF">XNOV1_A013054</name>
</gene>
<dbReference type="InterPro" id="IPR000315">
    <property type="entry name" value="Znf_B-box"/>
</dbReference>
<dbReference type="Gene3D" id="2.60.120.920">
    <property type="match status" value="1"/>
</dbReference>
<organism evidence="9 10">
    <name type="scientific">Xyrichtys novacula</name>
    <name type="common">Pearly razorfish</name>
    <name type="synonym">Hemipteronotus novacula</name>
    <dbReference type="NCBI Taxonomy" id="13765"/>
    <lineage>
        <taxon>Eukaryota</taxon>
        <taxon>Metazoa</taxon>
        <taxon>Chordata</taxon>
        <taxon>Craniata</taxon>
        <taxon>Vertebrata</taxon>
        <taxon>Euteleostomi</taxon>
        <taxon>Actinopterygii</taxon>
        <taxon>Neopterygii</taxon>
        <taxon>Teleostei</taxon>
        <taxon>Neoteleostei</taxon>
        <taxon>Acanthomorphata</taxon>
        <taxon>Eupercaria</taxon>
        <taxon>Labriformes</taxon>
        <taxon>Labridae</taxon>
        <taxon>Xyrichtys</taxon>
    </lineage>
</organism>
<evidence type="ECO:0000256" key="5">
    <source>
        <dbReference type="SAM" id="Coils"/>
    </source>
</evidence>
<feature type="domain" description="B box-type" evidence="7">
    <location>
        <begin position="16"/>
        <end position="56"/>
    </location>
</feature>
<evidence type="ECO:0000313" key="10">
    <source>
        <dbReference type="Proteomes" id="UP001178508"/>
    </source>
</evidence>
<dbReference type="Pfam" id="PF00643">
    <property type="entry name" value="zf-B_box"/>
    <property type="match status" value="1"/>
</dbReference>
<dbReference type="InterPro" id="IPR003877">
    <property type="entry name" value="SPRY_dom"/>
</dbReference>
<dbReference type="PROSITE" id="PS50188">
    <property type="entry name" value="B302_SPRY"/>
    <property type="match status" value="1"/>
</dbReference>
<dbReference type="GO" id="GO:0005737">
    <property type="term" value="C:cytoplasm"/>
    <property type="evidence" value="ECO:0007669"/>
    <property type="project" value="UniProtKB-ARBA"/>
</dbReference>
<evidence type="ECO:0000256" key="6">
    <source>
        <dbReference type="SAM" id="MobiDB-lite"/>
    </source>
</evidence>
<dbReference type="Pfam" id="PF13765">
    <property type="entry name" value="PRY"/>
    <property type="match status" value="1"/>
</dbReference>
<dbReference type="InterPro" id="IPR013320">
    <property type="entry name" value="ConA-like_dom_sf"/>
</dbReference>
<accession>A0AAV1EQG9</accession>
<evidence type="ECO:0000259" key="7">
    <source>
        <dbReference type="PROSITE" id="PS50119"/>
    </source>
</evidence>
<feature type="domain" description="B30.2/SPRY" evidence="8">
    <location>
        <begin position="240"/>
        <end position="432"/>
    </location>
</feature>
<dbReference type="InterPro" id="IPR058030">
    <property type="entry name" value="TRIM8/14/16/25/29/45/65_CC"/>
</dbReference>
<keyword evidence="1" id="KW-0479">Metal-binding</keyword>
<dbReference type="CDD" id="cd19769">
    <property type="entry name" value="Bbox2_TRIM16-like"/>
    <property type="match status" value="1"/>
</dbReference>
<dbReference type="AlphaFoldDB" id="A0AAV1EQG9"/>
<evidence type="ECO:0000256" key="2">
    <source>
        <dbReference type="ARBA" id="ARBA00022771"/>
    </source>
</evidence>
<keyword evidence="3" id="KW-0862">Zinc</keyword>
<keyword evidence="2 4" id="KW-0863">Zinc-finger</keyword>
<dbReference type="SMART" id="SM00336">
    <property type="entry name" value="BBOX"/>
    <property type="match status" value="1"/>
</dbReference>
<keyword evidence="10" id="KW-1185">Reference proteome</keyword>
<evidence type="ECO:0000256" key="3">
    <source>
        <dbReference type="ARBA" id="ARBA00022833"/>
    </source>
</evidence>
<dbReference type="InterPro" id="IPR051051">
    <property type="entry name" value="E3_ubiq-ligase_TRIM/RNF"/>
</dbReference>
<dbReference type="SUPFAM" id="SSF49899">
    <property type="entry name" value="Concanavalin A-like lectins/glucanases"/>
    <property type="match status" value="1"/>
</dbReference>
<dbReference type="SUPFAM" id="SSF57845">
    <property type="entry name" value="B-box zinc-binding domain"/>
    <property type="match status" value="1"/>
</dbReference>
<dbReference type="InterPro" id="IPR043136">
    <property type="entry name" value="B30.2/SPRY_sf"/>
</dbReference>
<dbReference type="SMART" id="SM00449">
    <property type="entry name" value="SPRY"/>
    <property type="match status" value="1"/>
</dbReference>
<dbReference type="InterPro" id="IPR001870">
    <property type="entry name" value="B30.2/SPRY"/>
</dbReference>
<evidence type="ECO:0000256" key="4">
    <source>
        <dbReference type="PROSITE-ProRule" id="PRU00024"/>
    </source>
</evidence>
<dbReference type="InterPro" id="IPR006574">
    <property type="entry name" value="PRY"/>
</dbReference>
<feature type="region of interest" description="Disordered" evidence="6">
    <location>
        <begin position="1"/>
        <end position="22"/>
    </location>
</feature>
<evidence type="ECO:0000256" key="1">
    <source>
        <dbReference type="ARBA" id="ARBA00022723"/>
    </source>
</evidence>
<dbReference type="GO" id="GO:0008270">
    <property type="term" value="F:zinc ion binding"/>
    <property type="evidence" value="ECO:0007669"/>
    <property type="project" value="UniProtKB-KW"/>
</dbReference>
<name>A0AAV1EQG9_XYRNO</name>
<dbReference type="InterPro" id="IPR003879">
    <property type="entry name" value="Butyrophylin_SPRY"/>
</dbReference>
<keyword evidence="5" id="KW-0175">Coiled coil</keyword>
<reference evidence="9" key="1">
    <citation type="submission" date="2023-08" db="EMBL/GenBank/DDBJ databases">
        <authorList>
            <person name="Alioto T."/>
            <person name="Alioto T."/>
            <person name="Gomez Garrido J."/>
        </authorList>
    </citation>
    <scope>NUCLEOTIDE SEQUENCE</scope>
</reference>
<protein>
    <submittedName>
        <fullName evidence="9">Tripartite motif-containing protein 16-like protein isoform X2</fullName>
    </submittedName>
</protein>
<dbReference type="Pfam" id="PF00622">
    <property type="entry name" value="SPRY"/>
    <property type="match status" value="1"/>
</dbReference>